<dbReference type="Proteomes" id="UP000799640">
    <property type="component" value="Unassembled WGS sequence"/>
</dbReference>
<dbReference type="PANTHER" id="PTHR42100">
    <property type="entry name" value="OXIDOREDUCTASE 178 KDA SUBUNIT, PUTATIVE (AFU_ORTHOLOGUE AFUA_8G04320)-RELATED"/>
    <property type="match status" value="1"/>
</dbReference>
<dbReference type="InterPro" id="IPR034444">
    <property type="entry name" value="Nuo17.8"/>
</dbReference>
<dbReference type="PANTHER" id="PTHR42100:SF1">
    <property type="entry name" value="OXIDOREDUCTASE 178 KDA SUBUNIT, PUTATIVE (AFU_ORTHOLOGUE AFUA_8G04320)-RELATED"/>
    <property type="match status" value="1"/>
</dbReference>
<feature type="region of interest" description="Disordered" evidence="1">
    <location>
        <begin position="149"/>
        <end position="179"/>
    </location>
</feature>
<keyword evidence="3" id="KW-1185">Reference proteome</keyword>
<dbReference type="GO" id="GO:0005739">
    <property type="term" value="C:mitochondrion"/>
    <property type="evidence" value="ECO:0007669"/>
    <property type="project" value="InterPro"/>
</dbReference>
<evidence type="ECO:0000313" key="2">
    <source>
        <dbReference type="EMBL" id="KAF2400393.1"/>
    </source>
</evidence>
<gene>
    <name evidence="2" type="ORF">EJ06DRAFT_582238</name>
</gene>
<keyword evidence="2" id="KW-0830">Ubiquinone</keyword>
<reference evidence="2" key="1">
    <citation type="journal article" date="2020" name="Stud. Mycol.">
        <title>101 Dothideomycetes genomes: a test case for predicting lifestyles and emergence of pathogens.</title>
        <authorList>
            <person name="Haridas S."/>
            <person name="Albert R."/>
            <person name="Binder M."/>
            <person name="Bloem J."/>
            <person name="Labutti K."/>
            <person name="Salamov A."/>
            <person name="Andreopoulos B."/>
            <person name="Baker S."/>
            <person name="Barry K."/>
            <person name="Bills G."/>
            <person name="Bluhm B."/>
            <person name="Cannon C."/>
            <person name="Castanera R."/>
            <person name="Culley D."/>
            <person name="Daum C."/>
            <person name="Ezra D."/>
            <person name="Gonzalez J."/>
            <person name="Henrissat B."/>
            <person name="Kuo A."/>
            <person name="Liang C."/>
            <person name="Lipzen A."/>
            <person name="Lutzoni F."/>
            <person name="Magnuson J."/>
            <person name="Mondo S."/>
            <person name="Nolan M."/>
            <person name="Ohm R."/>
            <person name="Pangilinan J."/>
            <person name="Park H.-J."/>
            <person name="Ramirez L."/>
            <person name="Alfaro M."/>
            <person name="Sun H."/>
            <person name="Tritt A."/>
            <person name="Yoshinaga Y."/>
            <person name="Zwiers L.-H."/>
            <person name="Turgeon B."/>
            <person name="Goodwin S."/>
            <person name="Spatafora J."/>
            <person name="Crous P."/>
            <person name="Grigoriev I."/>
        </authorList>
    </citation>
    <scope>NUCLEOTIDE SEQUENCE</scope>
    <source>
        <strain evidence="2">CBS 262.69</strain>
    </source>
</reference>
<evidence type="ECO:0000313" key="3">
    <source>
        <dbReference type="Proteomes" id="UP000799640"/>
    </source>
</evidence>
<accession>A0A6G1HWF6</accession>
<dbReference type="AlphaFoldDB" id="A0A6G1HWF6"/>
<proteinExistence type="predicted"/>
<dbReference type="OrthoDB" id="2120038at2759"/>
<organism evidence="2 3">
    <name type="scientific">Trichodelitschia bisporula</name>
    <dbReference type="NCBI Taxonomy" id="703511"/>
    <lineage>
        <taxon>Eukaryota</taxon>
        <taxon>Fungi</taxon>
        <taxon>Dikarya</taxon>
        <taxon>Ascomycota</taxon>
        <taxon>Pezizomycotina</taxon>
        <taxon>Dothideomycetes</taxon>
        <taxon>Dothideomycetes incertae sedis</taxon>
        <taxon>Phaeotrichales</taxon>
        <taxon>Phaeotrichaceae</taxon>
        <taxon>Trichodelitschia</taxon>
    </lineage>
</organism>
<dbReference type="EMBL" id="ML996695">
    <property type="protein sequence ID" value="KAF2400393.1"/>
    <property type="molecule type" value="Genomic_DNA"/>
</dbReference>
<protein>
    <submittedName>
        <fullName evidence="2">Putative NADH-ubiquinone oxidoreductase 178 kDa subunit</fullName>
    </submittedName>
</protein>
<name>A0A6G1HWF6_9PEZI</name>
<evidence type="ECO:0000256" key="1">
    <source>
        <dbReference type="SAM" id="MobiDB-lite"/>
    </source>
</evidence>
<sequence length="179" mass="20204">MPMPRRAAIQAARSLLRQQPRRYASHEAHGAHAEAATESFGKGFYLTLAAIPASYFVYAASRGDTWFTDYLRSYESWNKTWEERNALHTTMVEQAGADRLLFLNSKGAEANRWVDLHFEEALNSGSPFNVPAGHYANVDKVVAHYRKQNEEEDQARIERTSKNRPIDPKLASVGYTSGV</sequence>
<feature type="compositionally biased region" description="Basic and acidic residues" evidence="1">
    <location>
        <begin position="154"/>
        <end position="167"/>
    </location>
</feature>